<name>A0AAN8DZ37_CHAGU</name>
<sequence>MFTIQAFFLLRLLFLTALWRRRVGFKVTVGLFTWDAVALSAHFVLLSRYWLQILWGWDEGKNADLLIGRLRVCPICTCIKQTHM</sequence>
<keyword evidence="2" id="KW-1185">Reference proteome</keyword>
<organism evidence="1 2">
    <name type="scientific">Champsocephalus gunnari</name>
    <name type="common">Mackerel icefish</name>
    <dbReference type="NCBI Taxonomy" id="52237"/>
    <lineage>
        <taxon>Eukaryota</taxon>
        <taxon>Metazoa</taxon>
        <taxon>Chordata</taxon>
        <taxon>Craniata</taxon>
        <taxon>Vertebrata</taxon>
        <taxon>Euteleostomi</taxon>
        <taxon>Actinopterygii</taxon>
        <taxon>Neopterygii</taxon>
        <taxon>Teleostei</taxon>
        <taxon>Neoteleostei</taxon>
        <taxon>Acanthomorphata</taxon>
        <taxon>Eupercaria</taxon>
        <taxon>Perciformes</taxon>
        <taxon>Notothenioidei</taxon>
        <taxon>Channichthyidae</taxon>
        <taxon>Champsocephalus</taxon>
    </lineage>
</organism>
<evidence type="ECO:0000313" key="2">
    <source>
        <dbReference type="Proteomes" id="UP001331515"/>
    </source>
</evidence>
<comment type="caution">
    <text evidence="1">The sequence shown here is derived from an EMBL/GenBank/DDBJ whole genome shotgun (WGS) entry which is preliminary data.</text>
</comment>
<dbReference type="AlphaFoldDB" id="A0AAN8DZ37"/>
<gene>
    <name evidence="1" type="ORF">CgunFtcFv8_003746</name>
</gene>
<evidence type="ECO:0000313" key="1">
    <source>
        <dbReference type="EMBL" id="KAK5932006.1"/>
    </source>
</evidence>
<protein>
    <submittedName>
        <fullName evidence="1">Uncharacterized protein</fullName>
    </submittedName>
</protein>
<accession>A0AAN8DZ37</accession>
<dbReference type="EMBL" id="JAURVH010001515">
    <property type="protein sequence ID" value="KAK5932006.1"/>
    <property type="molecule type" value="Genomic_DNA"/>
</dbReference>
<reference evidence="1 2" key="1">
    <citation type="journal article" date="2023" name="Mol. Biol. Evol.">
        <title>Genomics of Secondarily Temperate Adaptation in the Only Non-Antarctic Icefish.</title>
        <authorList>
            <person name="Rivera-Colon A.G."/>
            <person name="Rayamajhi N."/>
            <person name="Minhas B.F."/>
            <person name="Madrigal G."/>
            <person name="Bilyk K.T."/>
            <person name="Yoon V."/>
            <person name="Hune M."/>
            <person name="Gregory S."/>
            <person name="Cheng C.H.C."/>
            <person name="Catchen J.M."/>
        </authorList>
    </citation>
    <scope>NUCLEOTIDE SEQUENCE [LARGE SCALE GENOMIC DNA]</scope>
    <source>
        <tissue evidence="1">White muscle</tissue>
    </source>
</reference>
<dbReference type="Proteomes" id="UP001331515">
    <property type="component" value="Unassembled WGS sequence"/>
</dbReference>
<proteinExistence type="predicted"/>